<dbReference type="EC" id="6.1.1.14" evidence="11"/>
<evidence type="ECO:0000256" key="10">
    <source>
        <dbReference type="ARBA" id="ARBA00047937"/>
    </source>
</evidence>
<evidence type="ECO:0000259" key="12">
    <source>
        <dbReference type="Pfam" id="PF05746"/>
    </source>
</evidence>
<evidence type="ECO:0000256" key="7">
    <source>
        <dbReference type="ARBA" id="ARBA00022840"/>
    </source>
</evidence>
<dbReference type="GO" id="GO:0006426">
    <property type="term" value="P:glycyl-tRNA aminoacylation"/>
    <property type="evidence" value="ECO:0007669"/>
    <property type="project" value="UniProtKB-UniRule"/>
</dbReference>
<dbReference type="NCBIfam" id="TIGR00211">
    <property type="entry name" value="glyS"/>
    <property type="match status" value="1"/>
</dbReference>
<accession>A0A662ZJF3</accession>
<evidence type="ECO:0000313" key="14">
    <source>
        <dbReference type="Proteomes" id="UP000243745"/>
    </source>
</evidence>
<evidence type="ECO:0000256" key="11">
    <source>
        <dbReference type="HAMAP-Rule" id="MF_00255"/>
    </source>
</evidence>
<protein>
    <recommendedName>
        <fullName evidence="11">Glycine--tRNA ligase beta subunit</fullName>
        <ecNumber evidence="11">6.1.1.14</ecNumber>
    </recommendedName>
    <alternativeName>
        <fullName evidence="11">Glycyl-tRNA synthetase beta subunit</fullName>
        <shortName evidence="11">GlyRS</shortName>
    </alternativeName>
</protein>
<sequence>MANKNLLVELGTEELPPKALRKLAVAFKDGFTNELKKADLSFSSVEWYATPRRLALKVIGLSEKQPDKSVEIKGPSVQVAFKDGQPTQVGQAWAKAQGIELSQAETITTPKGEWLVYRTVKSGQNTVSLIADFVKTALGALPIPKLMHWGSKRELFVRPVHTLTMLFGNELIPGSILGLESSRTIRGHRFMGESEFEINSADEYPEILETKGMVIADYERRKKMIVDAITKQAKDLNGTADMDEDLIEEVTSLVEYPVLMTAKFEEKFLAVPAEALVHTMKGDQKYFPVYRDGKLLPNFIFISNIISKNPEMVISGNERVVRPRLADAEFFYNTDKKKTLQSRFESLKTILFQKQLGSLADKSEIVAEVATEIANKIGANPEYAKRAGLLSKCDLMTNMVMEFTDTQGIMGMHYARIDGEPEEVALAMNEQYMPRFSGDSLPSNKVSCAVSIAEKITTLTGIFGINQIPKGDKDPFGLRRASIGVIRIAIEKELNLDIRPLIEFAAKLYADKLTNTNVVNDVVEYILGRFKAYYQESGIGADIVQSVLATGVTNLFDFDKRIKAVEKFKTLNEAESLAASNKRVGNILAKAEGNPAFNESLLKEEAEIALYKAMSDISATTAQFYNAGNYTDALSTLSSLKEPVDNFFDKVMVNCEDAAVKNNRLALLRQLRDMFTHIADISLIQK</sequence>
<comment type="subunit">
    <text evidence="3 11">Tetramer of two alpha and two beta subunits.</text>
</comment>
<dbReference type="PROSITE" id="PS50861">
    <property type="entry name" value="AA_TRNA_LIGASE_II_GLYAB"/>
    <property type="match status" value="1"/>
</dbReference>
<dbReference type="InterPro" id="IPR015944">
    <property type="entry name" value="Gly-tRNA-synth_bsu"/>
</dbReference>
<dbReference type="Proteomes" id="UP000243745">
    <property type="component" value="Unassembled WGS sequence"/>
</dbReference>
<keyword evidence="8 11" id="KW-0648">Protein biosynthesis</keyword>
<evidence type="ECO:0000256" key="6">
    <source>
        <dbReference type="ARBA" id="ARBA00022741"/>
    </source>
</evidence>
<keyword evidence="4 11" id="KW-0963">Cytoplasm</keyword>
<evidence type="ECO:0000256" key="5">
    <source>
        <dbReference type="ARBA" id="ARBA00022598"/>
    </source>
</evidence>
<dbReference type="GO" id="GO:0004820">
    <property type="term" value="F:glycine-tRNA ligase activity"/>
    <property type="evidence" value="ECO:0007669"/>
    <property type="project" value="UniProtKB-UniRule"/>
</dbReference>
<dbReference type="GO" id="GO:0004814">
    <property type="term" value="F:arginine-tRNA ligase activity"/>
    <property type="evidence" value="ECO:0007669"/>
    <property type="project" value="InterPro"/>
</dbReference>
<evidence type="ECO:0000256" key="8">
    <source>
        <dbReference type="ARBA" id="ARBA00022917"/>
    </source>
</evidence>
<dbReference type="GO" id="GO:0005524">
    <property type="term" value="F:ATP binding"/>
    <property type="evidence" value="ECO:0007669"/>
    <property type="project" value="UniProtKB-UniRule"/>
</dbReference>
<dbReference type="Pfam" id="PF02092">
    <property type="entry name" value="tRNA_synt_2f"/>
    <property type="match status" value="1"/>
</dbReference>
<organism evidence="13 14">
    <name type="scientific">Ruminobacter amylophilus</name>
    <dbReference type="NCBI Taxonomy" id="867"/>
    <lineage>
        <taxon>Bacteria</taxon>
        <taxon>Pseudomonadati</taxon>
        <taxon>Pseudomonadota</taxon>
        <taxon>Gammaproteobacteria</taxon>
        <taxon>Aeromonadales</taxon>
        <taxon>Succinivibrionaceae</taxon>
        <taxon>Ruminobacter</taxon>
    </lineage>
</organism>
<dbReference type="PANTHER" id="PTHR30075:SF2">
    <property type="entry name" value="GLYCINE--TRNA LIGASE, CHLOROPLASTIC_MITOCHONDRIAL 2"/>
    <property type="match status" value="1"/>
</dbReference>
<evidence type="ECO:0000256" key="9">
    <source>
        <dbReference type="ARBA" id="ARBA00023146"/>
    </source>
</evidence>
<evidence type="ECO:0000256" key="2">
    <source>
        <dbReference type="ARBA" id="ARBA00008226"/>
    </source>
</evidence>
<dbReference type="InterPro" id="IPR006194">
    <property type="entry name" value="Gly-tRNA-synth_heterodimer"/>
</dbReference>
<dbReference type="HAMAP" id="MF_00255">
    <property type="entry name" value="Gly_tRNA_synth_beta"/>
    <property type="match status" value="1"/>
</dbReference>
<keyword evidence="6 11" id="KW-0547">Nucleotide-binding</keyword>
<dbReference type="AlphaFoldDB" id="A0A662ZJF3"/>
<comment type="catalytic activity">
    <reaction evidence="10 11">
        <text>tRNA(Gly) + glycine + ATP = glycyl-tRNA(Gly) + AMP + diphosphate</text>
        <dbReference type="Rhea" id="RHEA:16013"/>
        <dbReference type="Rhea" id="RHEA-COMP:9664"/>
        <dbReference type="Rhea" id="RHEA-COMP:9683"/>
        <dbReference type="ChEBI" id="CHEBI:30616"/>
        <dbReference type="ChEBI" id="CHEBI:33019"/>
        <dbReference type="ChEBI" id="CHEBI:57305"/>
        <dbReference type="ChEBI" id="CHEBI:78442"/>
        <dbReference type="ChEBI" id="CHEBI:78522"/>
        <dbReference type="ChEBI" id="CHEBI:456215"/>
        <dbReference type="EC" id="6.1.1.14"/>
    </reaction>
</comment>
<evidence type="ECO:0000256" key="4">
    <source>
        <dbReference type="ARBA" id="ARBA00022490"/>
    </source>
</evidence>
<keyword evidence="14" id="KW-1185">Reference proteome</keyword>
<dbReference type="SUPFAM" id="SSF109604">
    <property type="entry name" value="HD-domain/PDEase-like"/>
    <property type="match status" value="1"/>
</dbReference>
<dbReference type="GO" id="GO:0006420">
    <property type="term" value="P:arginyl-tRNA aminoacylation"/>
    <property type="evidence" value="ECO:0007669"/>
    <property type="project" value="InterPro"/>
</dbReference>
<proteinExistence type="inferred from homology"/>
<keyword evidence="9 11" id="KW-0030">Aminoacyl-tRNA synthetase</keyword>
<dbReference type="OrthoDB" id="9775440at2"/>
<keyword evidence="5 11" id="KW-0436">Ligase</keyword>
<name>A0A662ZJF3_9GAMM</name>
<dbReference type="GO" id="GO:0005829">
    <property type="term" value="C:cytosol"/>
    <property type="evidence" value="ECO:0007669"/>
    <property type="project" value="TreeGrafter"/>
</dbReference>
<comment type="subcellular location">
    <subcellularLocation>
        <location evidence="1 11">Cytoplasm</location>
    </subcellularLocation>
</comment>
<dbReference type="RefSeq" id="WP_093143307.1">
    <property type="nucleotide sequence ID" value="NZ_FOXF01000051.1"/>
</dbReference>
<evidence type="ECO:0000313" key="13">
    <source>
        <dbReference type="EMBL" id="SFP66190.1"/>
    </source>
</evidence>
<dbReference type="InterPro" id="IPR008909">
    <property type="entry name" value="DALR_anticod-bd"/>
</dbReference>
<dbReference type="PRINTS" id="PR01045">
    <property type="entry name" value="TRNASYNTHGB"/>
</dbReference>
<dbReference type="Pfam" id="PF05746">
    <property type="entry name" value="DALR_1"/>
    <property type="match status" value="1"/>
</dbReference>
<keyword evidence="7 11" id="KW-0067">ATP-binding</keyword>
<comment type="similarity">
    <text evidence="2 11">Belongs to the class-II aminoacyl-tRNA synthetase family.</text>
</comment>
<gene>
    <name evidence="11" type="primary">glyS</name>
    <name evidence="13" type="ORF">SAMN02910344_01995</name>
</gene>
<dbReference type="PANTHER" id="PTHR30075">
    <property type="entry name" value="GLYCYL-TRNA SYNTHETASE"/>
    <property type="match status" value="1"/>
</dbReference>
<evidence type="ECO:0000256" key="3">
    <source>
        <dbReference type="ARBA" id="ARBA00011209"/>
    </source>
</evidence>
<dbReference type="EMBL" id="FOXF01000051">
    <property type="protein sequence ID" value="SFP66190.1"/>
    <property type="molecule type" value="Genomic_DNA"/>
</dbReference>
<reference evidence="13 14" key="1">
    <citation type="submission" date="2016-10" db="EMBL/GenBank/DDBJ databases">
        <authorList>
            <person name="Varghese N."/>
            <person name="Submissions S."/>
        </authorList>
    </citation>
    <scope>NUCLEOTIDE SEQUENCE [LARGE SCALE GENOMIC DNA]</scope>
    <source>
        <strain evidence="13 14">DSM 1361</strain>
    </source>
</reference>
<evidence type="ECO:0000256" key="1">
    <source>
        <dbReference type="ARBA" id="ARBA00004496"/>
    </source>
</evidence>
<feature type="domain" description="DALR anticodon binding" evidence="12">
    <location>
        <begin position="581"/>
        <end position="677"/>
    </location>
</feature>